<accession>A0ABQ9IL16</accession>
<evidence type="ECO:0000313" key="2">
    <source>
        <dbReference type="EMBL" id="KAJ8897391.1"/>
    </source>
</evidence>
<dbReference type="SUPFAM" id="SSF56219">
    <property type="entry name" value="DNase I-like"/>
    <property type="match status" value="1"/>
</dbReference>
<gene>
    <name evidence="2" type="ORF">PR048_002737</name>
</gene>
<keyword evidence="3" id="KW-1185">Reference proteome</keyword>
<evidence type="ECO:0008006" key="4">
    <source>
        <dbReference type="Google" id="ProtNLM"/>
    </source>
</evidence>
<evidence type="ECO:0000256" key="1">
    <source>
        <dbReference type="SAM" id="MobiDB-lite"/>
    </source>
</evidence>
<organism evidence="2 3">
    <name type="scientific">Dryococelus australis</name>
    <dbReference type="NCBI Taxonomy" id="614101"/>
    <lineage>
        <taxon>Eukaryota</taxon>
        <taxon>Metazoa</taxon>
        <taxon>Ecdysozoa</taxon>
        <taxon>Arthropoda</taxon>
        <taxon>Hexapoda</taxon>
        <taxon>Insecta</taxon>
        <taxon>Pterygota</taxon>
        <taxon>Neoptera</taxon>
        <taxon>Polyneoptera</taxon>
        <taxon>Phasmatodea</taxon>
        <taxon>Verophasmatodea</taxon>
        <taxon>Anareolatae</taxon>
        <taxon>Phasmatidae</taxon>
        <taxon>Eurycanthinae</taxon>
        <taxon>Dryococelus</taxon>
    </lineage>
</organism>
<dbReference type="EMBL" id="JARBHB010000001">
    <property type="protein sequence ID" value="KAJ8897391.1"/>
    <property type="molecule type" value="Genomic_DNA"/>
</dbReference>
<proteinExistence type="predicted"/>
<comment type="caution">
    <text evidence="2">The sequence shown here is derived from an EMBL/GenBank/DDBJ whole genome shotgun (WGS) entry which is preliminary data.</text>
</comment>
<feature type="region of interest" description="Disordered" evidence="1">
    <location>
        <begin position="1"/>
        <end position="54"/>
    </location>
</feature>
<evidence type="ECO:0000313" key="3">
    <source>
        <dbReference type="Proteomes" id="UP001159363"/>
    </source>
</evidence>
<name>A0ABQ9IL16_9NEOP</name>
<reference evidence="2 3" key="1">
    <citation type="submission" date="2023-02" db="EMBL/GenBank/DDBJ databases">
        <title>LHISI_Scaffold_Assembly.</title>
        <authorList>
            <person name="Stuart O.P."/>
            <person name="Cleave R."/>
            <person name="Magrath M.J.L."/>
            <person name="Mikheyev A.S."/>
        </authorList>
    </citation>
    <scope>NUCLEOTIDE SEQUENCE [LARGE SCALE GENOMIC DNA]</scope>
    <source>
        <strain evidence="2">Daus_M_001</strain>
        <tissue evidence="2">Leg muscle</tissue>
    </source>
</reference>
<dbReference type="Proteomes" id="UP001159363">
    <property type="component" value="Chromosome 1"/>
</dbReference>
<protein>
    <recommendedName>
        <fullName evidence="4">Nucleic-acid-binding protein from transposon X-element</fullName>
    </recommendedName>
</protein>
<dbReference type="InterPro" id="IPR036691">
    <property type="entry name" value="Endo/exonu/phosph_ase_sf"/>
</dbReference>
<sequence length="417" mass="47066">METAGSVRNDLSESEASPILGDTPSEVPQGGLDAGYAIVNTQDSNTDEAPPPPSFTMVIRGFIPTRPEEEVAELLEEDGIPVSNIKQVKKKDTTDQNKLIAMPLLVISVPMEQQDRLKTLSKIARVGVVTEPYRQDRKPHQCFKCQQFGHHSGSCGQEEKCVKYAGPHHSDDCPHEDKSIQIKCANCEGAHTASDRNCRHWQEKLNKTNIWSKNKNIHLTTAKNQQPIAPQLCASHFPELPPHYSNLMKQTEEKGLPLQGTNIEDPSPITETGTREAIKSLHTQEFQNAQVKKNYQRNIQENSTTSKSSNLWTTVKQTFRKYQIILNITNNLHKVNEVNELKILLWNPNGIRNKDYEFARFMLIEDIDIALITETRLNPTKRLSLPNYSICQTDRQDSTGGGTAIFIKNNTKHRPLE</sequence>
<dbReference type="Gene3D" id="3.60.10.10">
    <property type="entry name" value="Endonuclease/exonuclease/phosphatase"/>
    <property type="match status" value="1"/>
</dbReference>